<dbReference type="InterPro" id="IPR005661">
    <property type="entry name" value="OadB_MmdB"/>
</dbReference>
<comment type="similarity">
    <text evidence="4">Belongs to the GcdB/MmdB/OadB family.</text>
</comment>
<dbReference type="RefSeq" id="WP_023888527.1">
    <property type="nucleotide sequence ID" value="NZ_AYUE01000156.1"/>
</dbReference>
<evidence type="ECO:0000256" key="8">
    <source>
        <dbReference type="ARBA" id="ARBA00022692"/>
    </source>
</evidence>
<evidence type="ECO:0000256" key="10">
    <source>
        <dbReference type="ARBA" id="ARBA00022989"/>
    </source>
</evidence>
<evidence type="ECO:0000256" key="6">
    <source>
        <dbReference type="ARBA" id="ARBA00011957"/>
    </source>
</evidence>
<accession>V7IJV4</accession>
<comment type="cofactor">
    <cofactor evidence="1">
        <name>Na(+)</name>
        <dbReference type="ChEBI" id="CHEBI:29101"/>
    </cofactor>
</comment>
<name>V7IJV4_SALET</name>
<dbReference type="EC" id="7.2.4.2" evidence="6"/>
<comment type="caution">
    <text evidence="14">The sequence shown here is derived from an EMBL/GenBank/DDBJ whole genome shotgun (WGS) entry which is preliminary data.</text>
</comment>
<keyword evidence="7" id="KW-1003">Cell membrane</keyword>
<reference evidence="14 15" key="1">
    <citation type="journal article" date="2014" name="Genome Announc.">
        <title>Whole-Genome Sequencing of Salmonella enterica subsp. enterica Serovar Cubana Strains Isolated from Agricultural Sources.</title>
        <authorList>
            <person name="Benahmed F.H."/>
            <person name="Gopinath G.R."/>
            <person name="Wang H."/>
            <person name="Jean-Gilles Beaubrun J."/>
            <person name="Grim C."/>
            <person name="Cheng C.M."/>
            <person name="McClelland M."/>
            <person name="Ayers S."/>
            <person name="Abbott J."/>
            <person name="Desai P."/>
            <person name="Frye J.G."/>
            <person name="Weinstock G."/>
            <person name="Hammack T.S."/>
            <person name="Hanes D.E."/>
            <person name="Rasmussen M.A."/>
            <person name="Davidson M.K."/>
        </authorList>
    </citation>
    <scope>NUCLEOTIDE SEQUENCE [LARGE SCALE GENOMIC DNA]</scope>
    <source>
        <strain evidence="14">76814</strain>
    </source>
</reference>
<keyword evidence="10 13" id="KW-1133">Transmembrane helix</keyword>
<protein>
    <recommendedName>
        <fullName evidence="6">oxaloacetate decarboxylase (Na(+) extruding)</fullName>
        <ecNumber evidence="6">7.2.4.2</ecNumber>
    </recommendedName>
</protein>
<dbReference type="HOGENOM" id="CLU_2677146_0_0_6"/>
<evidence type="ECO:0000256" key="13">
    <source>
        <dbReference type="SAM" id="Phobius"/>
    </source>
</evidence>
<evidence type="ECO:0000256" key="5">
    <source>
        <dbReference type="ARBA" id="ARBA00011869"/>
    </source>
</evidence>
<comment type="subunit">
    <text evidence="5">Heterotrimer of an alpha, a beta and a gamma subunit.</text>
</comment>
<evidence type="ECO:0000256" key="9">
    <source>
        <dbReference type="ARBA" id="ARBA00022967"/>
    </source>
</evidence>
<evidence type="ECO:0000256" key="1">
    <source>
        <dbReference type="ARBA" id="ARBA00001959"/>
    </source>
</evidence>
<evidence type="ECO:0000313" key="15">
    <source>
        <dbReference type="Proteomes" id="UP000018534"/>
    </source>
</evidence>
<dbReference type="Proteomes" id="UP000018534">
    <property type="component" value="Unassembled WGS sequence"/>
</dbReference>
<feature type="non-terminal residue" evidence="14">
    <location>
        <position position="75"/>
    </location>
</feature>
<dbReference type="PANTHER" id="PTHR35806:SF1">
    <property type="entry name" value="OXALOACETATE DECARBOXYLASE BETA CHAIN 2"/>
    <property type="match status" value="1"/>
</dbReference>
<evidence type="ECO:0000256" key="12">
    <source>
        <dbReference type="ARBA" id="ARBA00048176"/>
    </source>
</evidence>
<proteinExistence type="inferred from homology"/>
<feature type="non-terminal residue" evidence="14">
    <location>
        <position position="1"/>
    </location>
</feature>
<comment type="catalytic activity">
    <reaction evidence="12">
        <text>oxaloacetate + 2 Na(+)(in) + H(+) = pyruvate + 2 Na(+)(out) + CO2</text>
        <dbReference type="Rhea" id="RHEA:57724"/>
        <dbReference type="ChEBI" id="CHEBI:15361"/>
        <dbReference type="ChEBI" id="CHEBI:15378"/>
        <dbReference type="ChEBI" id="CHEBI:16452"/>
        <dbReference type="ChEBI" id="CHEBI:16526"/>
        <dbReference type="ChEBI" id="CHEBI:29101"/>
        <dbReference type="EC" id="7.2.4.2"/>
    </reaction>
</comment>
<evidence type="ECO:0000256" key="11">
    <source>
        <dbReference type="ARBA" id="ARBA00023136"/>
    </source>
</evidence>
<dbReference type="GO" id="GO:0015451">
    <property type="term" value="F:decarboxylation-driven active transmembrane transporter activity"/>
    <property type="evidence" value="ECO:0007669"/>
    <property type="project" value="UniProtKB-EC"/>
</dbReference>
<gene>
    <name evidence="14" type="ORF">A628_04872</name>
</gene>
<evidence type="ECO:0000256" key="3">
    <source>
        <dbReference type="ARBA" id="ARBA00004651"/>
    </source>
</evidence>
<comment type="subcellular location">
    <subcellularLocation>
        <location evidence="3">Cell membrane</location>
        <topology evidence="3">Multi-pass membrane protein</topology>
    </subcellularLocation>
</comment>
<dbReference type="GO" id="GO:0006814">
    <property type="term" value="P:sodium ion transport"/>
    <property type="evidence" value="ECO:0007669"/>
    <property type="project" value="InterPro"/>
</dbReference>
<dbReference type="EMBL" id="AZGR01000168">
    <property type="protein sequence ID" value="ETA85152.1"/>
    <property type="molecule type" value="Genomic_DNA"/>
</dbReference>
<dbReference type="GO" id="GO:0016829">
    <property type="term" value="F:lyase activity"/>
    <property type="evidence" value="ECO:0007669"/>
    <property type="project" value="InterPro"/>
</dbReference>
<dbReference type="GO" id="GO:0005886">
    <property type="term" value="C:plasma membrane"/>
    <property type="evidence" value="ECO:0007669"/>
    <property type="project" value="UniProtKB-SubCell"/>
</dbReference>
<dbReference type="PANTHER" id="PTHR35806">
    <property type="entry name" value="OXALOACETATE DECARBOXYLASE BETA CHAIN 2"/>
    <property type="match status" value="1"/>
</dbReference>
<sequence>ALVPLIQPPIMKALTTEKERKIRMVQLRTVSKREKILFPVVLLLLVALLLPDAAPLLGMFCFGNLMRESGVVERL</sequence>
<comment type="function">
    <text evidence="2">Catalyzes the decarboxylation of oxaloacetate coupled to Na(+) translocation.</text>
</comment>
<organism evidence="14 15">
    <name type="scientific">Salmonella enterica subsp. enterica serovar Cubana str. 76814</name>
    <dbReference type="NCBI Taxonomy" id="1192560"/>
    <lineage>
        <taxon>Bacteria</taxon>
        <taxon>Pseudomonadati</taxon>
        <taxon>Pseudomonadota</taxon>
        <taxon>Gammaproteobacteria</taxon>
        <taxon>Enterobacterales</taxon>
        <taxon>Enterobacteriaceae</taxon>
        <taxon>Salmonella</taxon>
    </lineage>
</organism>
<feature type="transmembrane region" description="Helical" evidence="13">
    <location>
        <begin position="36"/>
        <end position="65"/>
    </location>
</feature>
<evidence type="ECO:0000313" key="14">
    <source>
        <dbReference type="EMBL" id="ETA85152.1"/>
    </source>
</evidence>
<keyword evidence="9" id="KW-1278">Translocase</keyword>
<dbReference type="Pfam" id="PF03977">
    <property type="entry name" value="OAD_beta"/>
    <property type="match status" value="1"/>
</dbReference>
<evidence type="ECO:0000256" key="4">
    <source>
        <dbReference type="ARBA" id="ARBA00010924"/>
    </source>
</evidence>
<keyword evidence="8 13" id="KW-0812">Transmembrane</keyword>
<keyword evidence="11 13" id="KW-0472">Membrane</keyword>
<evidence type="ECO:0000256" key="7">
    <source>
        <dbReference type="ARBA" id="ARBA00022475"/>
    </source>
</evidence>
<dbReference type="AlphaFoldDB" id="V7IJV4"/>
<evidence type="ECO:0000256" key="2">
    <source>
        <dbReference type="ARBA" id="ARBA00003002"/>
    </source>
</evidence>